<evidence type="ECO:0000256" key="4">
    <source>
        <dbReference type="ARBA" id="ARBA00005520"/>
    </source>
</evidence>
<dbReference type="InterPro" id="IPR000926">
    <property type="entry name" value="RibA"/>
</dbReference>
<dbReference type="SUPFAM" id="SSF55821">
    <property type="entry name" value="YrdC/RibB"/>
    <property type="match status" value="1"/>
</dbReference>
<protein>
    <recommendedName>
        <fullName evidence="5">GTP cyclohydrolase II</fullName>
        <ecNumber evidence="5">3.5.4.25</ecNumber>
    </recommendedName>
</protein>
<keyword evidence="9" id="KW-0378">Hydrolase</keyword>
<evidence type="ECO:0000256" key="8">
    <source>
        <dbReference type="ARBA" id="ARBA00022741"/>
    </source>
</evidence>
<evidence type="ECO:0000256" key="7">
    <source>
        <dbReference type="ARBA" id="ARBA00022723"/>
    </source>
</evidence>
<evidence type="ECO:0000256" key="9">
    <source>
        <dbReference type="ARBA" id="ARBA00022801"/>
    </source>
</evidence>
<dbReference type="Pfam" id="PF00925">
    <property type="entry name" value="GTP_cyclohydro2"/>
    <property type="match status" value="1"/>
</dbReference>
<dbReference type="EMBL" id="HBGK01000104">
    <property type="protein sequence ID" value="CAD9271147.1"/>
    <property type="molecule type" value="Transcribed_RNA"/>
</dbReference>
<dbReference type="GO" id="GO:0046872">
    <property type="term" value="F:metal ion binding"/>
    <property type="evidence" value="ECO:0007669"/>
    <property type="project" value="UniProtKB-KW"/>
</dbReference>
<dbReference type="GO" id="GO:0005525">
    <property type="term" value="F:GTP binding"/>
    <property type="evidence" value="ECO:0007669"/>
    <property type="project" value="UniProtKB-KW"/>
</dbReference>
<comment type="similarity">
    <text evidence="4">In the N-terminal section; belongs to the DHBP synthase family.</text>
</comment>
<dbReference type="AlphaFoldDB" id="A0A7S1UKL8"/>
<feature type="compositionally biased region" description="Polar residues" evidence="15">
    <location>
        <begin position="124"/>
        <end position="142"/>
    </location>
</feature>
<dbReference type="UniPathway" id="UPA00275">
    <property type="reaction ID" value="UER00400"/>
</dbReference>
<sequence>MTSSATPAAFLSSSTRQHHHNSTPSSNRRWFRLSVWSSLLVIVILECKSEAFATTFLPRSVGRGGSSATLNLLRDPTSKETEALGLERAVDNGIVVPPNSSNGKNGHSSSNGASNGHSKKNGHSETTNGYNGANGHSTTSAAGNPETDVLCNVDDSIPATFIAETNLPTDIGHFRMRAYRTAKTSAFVGTEPCVIYATDKPPFGPSARELKQGVPVRVHDQCLTSEVFRSRRCDCKEQLKMSLEYIQKHGGAIIYLQQEGRGIGLANKVAAYALQDHGLDTVDANLHLGFPEDCRQYGVIPSILADMGIASIHLLTNNPRKVERLTALGVQVLDSRPMVVEKANPYNKKYLETKRARMNHTNFGAMLRASADVALPTKPHPGSLVDDEELINEGHRMAANAIEVSLVGASTTKTEEELLGVVADTETGYCFGRQSVEDAIAAIAKGEMVVVVDDMDRENEGDLIMASDLCTPEAMAQIVRYSSGVVCCAMEGERMDELKLPPMVINNEDPKQTAFSVSVDGTKEQGITTGISAVDRSKTVQLLSNPETAHTDISRPGHIFPLRAKAGGVLTRDGHTEASIDLPRLAGLNPCGVLCEIVSEDNPTEMMRLPELRRFAKERGLVLTSIADLQQYRRDTEM</sequence>
<dbReference type="Gene3D" id="3.40.50.10990">
    <property type="entry name" value="GTP cyclohydrolase II"/>
    <property type="match status" value="1"/>
</dbReference>
<dbReference type="Gene3D" id="3.90.870.10">
    <property type="entry name" value="DHBP synthase"/>
    <property type="match status" value="1"/>
</dbReference>
<evidence type="ECO:0000256" key="3">
    <source>
        <dbReference type="ARBA" id="ARBA00005104"/>
    </source>
</evidence>
<evidence type="ECO:0000259" key="16">
    <source>
        <dbReference type="Pfam" id="PF00925"/>
    </source>
</evidence>
<keyword evidence="6" id="KW-0686">Riboflavin biosynthesis</keyword>
<dbReference type="InterPro" id="IPR000422">
    <property type="entry name" value="DHBP_synthase_RibB"/>
</dbReference>
<dbReference type="PANTHER" id="PTHR21327:SF47">
    <property type="entry name" value="GTP CYCLOHYDROLASE II DOMAIN-CONTAINING PROTEIN"/>
    <property type="match status" value="1"/>
</dbReference>
<dbReference type="GO" id="GO:0003935">
    <property type="term" value="F:GTP cyclohydrolase II activity"/>
    <property type="evidence" value="ECO:0007669"/>
    <property type="project" value="UniProtKB-EC"/>
</dbReference>
<evidence type="ECO:0000256" key="5">
    <source>
        <dbReference type="ARBA" id="ARBA00012762"/>
    </source>
</evidence>
<dbReference type="InterPro" id="IPR017945">
    <property type="entry name" value="DHBP_synth_RibB-like_a/b_dom"/>
</dbReference>
<comment type="catalytic activity">
    <reaction evidence="14">
        <text>GTP + 4 H2O = 2,5-diamino-6-hydroxy-4-(5-phosphoribosylamino)-pyrimidine + formate + 2 phosphate + 3 H(+)</text>
        <dbReference type="Rhea" id="RHEA:23704"/>
        <dbReference type="ChEBI" id="CHEBI:15377"/>
        <dbReference type="ChEBI" id="CHEBI:15378"/>
        <dbReference type="ChEBI" id="CHEBI:15740"/>
        <dbReference type="ChEBI" id="CHEBI:37565"/>
        <dbReference type="ChEBI" id="CHEBI:43474"/>
        <dbReference type="ChEBI" id="CHEBI:58614"/>
        <dbReference type="EC" id="3.5.4.25"/>
    </reaction>
</comment>
<name>A0A7S1UKL8_9STRA</name>
<proteinExistence type="inferred from homology"/>
<dbReference type="NCBIfam" id="TIGR00506">
    <property type="entry name" value="ribB"/>
    <property type="match status" value="1"/>
</dbReference>
<dbReference type="FunFam" id="3.90.870.10:FF:000001">
    <property type="entry name" value="Riboflavin biosynthesis protein RibBA"/>
    <property type="match status" value="1"/>
</dbReference>
<comment type="cofactor">
    <cofactor evidence="1">
        <name>Mn(2+)</name>
        <dbReference type="ChEBI" id="CHEBI:29035"/>
    </cofactor>
</comment>
<evidence type="ECO:0000256" key="1">
    <source>
        <dbReference type="ARBA" id="ARBA00001936"/>
    </source>
</evidence>
<keyword evidence="12" id="KW-0464">Manganese</keyword>
<evidence type="ECO:0000256" key="10">
    <source>
        <dbReference type="ARBA" id="ARBA00022842"/>
    </source>
</evidence>
<evidence type="ECO:0000256" key="13">
    <source>
        <dbReference type="ARBA" id="ARBA00023239"/>
    </source>
</evidence>
<evidence type="ECO:0000256" key="14">
    <source>
        <dbReference type="ARBA" id="ARBA00049295"/>
    </source>
</evidence>
<evidence type="ECO:0000256" key="12">
    <source>
        <dbReference type="ARBA" id="ARBA00023211"/>
    </source>
</evidence>
<keyword evidence="7" id="KW-0479">Metal-binding</keyword>
<feature type="region of interest" description="Disordered" evidence="15">
    <location>
        <begin position="84"/>
        <end position="147"/>
    </location>
</feature>
<gene>
    <name evidence="17" type="ORF">GOCE00092_LOCUS52</name>
</gene>
<dbReference type="GO" id="GO:0009231">
    <property type="term" value="P:riboflavin biosynthetic process"/>
    <property type="evidence" value="ECO:0007669"/>
    <property type="project" value="UniProtKB-UniPathway"/>
</dbReference>
<feature type="region of interest" description="Disordered" evidence="15">
    <location>
        <begin position="1"/>
        <end position="27"/>
    </location>
</feature>
<keyword evidence="13" id="KW-0456">Lyase</keyword>
<dbReference type="GO" id="GO:0005829">
    <property type="term" value="C:cytosol"/>
    <property type="evidence" value="ECO:0007669"/>
    <property type="project" value="TreeGrafter"/>
</dbReference>
<evidence type="ECO:0000256" key="2">
    <source>
        <dbReference type="ARBA" id="ARBA00001946"/>
    </source>
</evidence>
<dbReference type="SUPFAM" id="SSF142695">
    <property type="entry name" value="RibA-like"/>
    <property type="match status" value="1"/>
</dbReference>
<feature type="compositionally biased region" description="Polar residues" evidence="15">
    <location>
        <begin position="1"/>
        <end position="15"/>
    </location>
</feature>
<dbReference type="Pfam" id="PF00926">
    <property type="entry name" value="DHBP_synthase"/>
    <property type="match status" value="1"/>
</dbReference>
<feature type="domain" description="GTP cyclohydrolase II" evidence="16">
    <location>
        <begin position="163"/>
        <end position="335"/>
    </location>
</feature>
<dbReference type="CDD" id="cd00641">
    <property type="entry name" value="GTP_cyclohydro2"/>
    <property type="match status" value="1"/>
</dbReference>
<evidence type="ECO:0000313" key="17">
    <source>
        <dbReference type="EMBL" id="CAD9271147.1"/>
    </source>
</evidence>
<comment type="pathway">
    <text evidence="3">Cofactor biosynthesis; riboflavin biosynthesis.</text>
</comment>
<dbReference type="NCBIfam" id="NF001591">
    <property type="entry name" value="PRK00393.1"/>
    <property type="match status" value="1"/>
</dbReference>
<accession>A0A7S1UKL8</accession>
<organism evidence="17">
    <name type="scientific">Grammatophora oceanica</name>
    <dbReference type="NCBI Taxonomy" id="210454"/>
    <lineage>
        <taxon>Eukaryota</taxon>
        <taxon>Sar</taxon>
        <taxon>Stramenopiles</taxon>
        <taxon>Ochrophyta</taxon>
        <taxon>Bacillariophyta</taxon>
        <taxon>Fragilariophyceae</taxon>
        <taxon>Fragilariophycidae</taxon>
        <taxon>Rhabdonematales</taxon>
        <taxon>Grammatophoraceae</taxon>
        <taxon>Grammatophora</taxon>
    </lineage>
</organism>
<evidence type="ECO:0000256" key="11">
    <source>
        <dbReference type="ARBA" id="ARBA00023134"/>
    </source>
</evidence>
<dbReference type="EC" id="3.5.4.25" evidence="5"/>
<feature type="compositionally biased region" description="Low complexity" evidence="15">
    <location>
        <begin position="99"/>
        <end position="116"/>
    </location>
</feature>
<dbReference type="GO" id="GO:0008686">
    <property type="term" value="F:3,4-dihydroxy-2-butanone-4-phosphate synthase activity"/>
    <property type="evidence" value="ECO:0007669"/>
    <property type="project" value="InterPro"/>
</dbReference>
<reference evidence="17" key="1">
    <citation type="submission" date="2021-01" db="EMBL/GenBank/DDBJ databases">
        <authorList>
            <person name="Corre E."/>
            <person name="Pelletier E."/>
            <person name="Niang G."/>
            <person name="Scheremetjew M."/>
            <person name="Finn R."/>
            <person name="Kale V."/>
            <person name="Holt S."/>
            <person name="Cochrane G."/>
            <person name="Meng A."/>
            <person name="Brown T."/>
            <person name="Cohen L."/>
        </authorList>
    </citation>
    <scope>NUCLEOTIDE SEQUENCE</scope>
    <source>
        <strain evidence="17">CCMP 410</strain>
    </source>
</reference>
<keyword evidence="8" id="KW-0547">Nucleotide-binding</keyword>
<evidence type="ECO:0000256" key="6">
    <source>
        <dbReference type="ARBA" id="ARBA00022619"/>
    </source>
</evidence>
<dbReference type="PANTHER" id="PTHR21327">
    <property type="entry name" value="GTP CYCLOHYDROLASE II-RELATED"/>
    <property type="match status" value="1"/>
</dbReference>
<keyword evidence="10" id="KW-0460">Magnesium</keyword>
<keyword evidence="11" id="KW-0342">GTP-binding</keyword>
<comment type="cofactor">
    <cofactor evidence="2">
        <name>Mg(2+)</name>
        <dbReference type="ChEBI" id="CHEBI:18420"/>
    </cofactor>
</comment>
<dbReference type="InterPro" id="IPR036144">
    <property type="entry name" value="RibA-like_sf"/>
</dbReference>
<dbReference type="InterPro" id="IPR032677">
    <property type="entry name" value="GTP_cyclohydro_II"/>
</dbReference>
<evidence type="ECO:0000256" key="15">
    <source>
        <dbReference type="SAM" id="MobiDB-lite"/>
    </source>
</evidence>